<dbReference type="Pfam" id="PF07730">
    <property type="entry name" value="HisKA_3"/>
    <property type="match status" value="1"/>
</dbReference>
<dbReference type="GO" id="GO:0000155">
    <property type="term" value="F:phosphorelay sensor kinase activity"/>
    <property type="evidence" value="ECO:0007669"/>
    <property type="project" value="InterPro"/>
</dbReference>
<feature type="transmembrane region" description="Helical" evidence="10">
    <location>
        <begin position="131"/>
        <end position="149"/>
    </location>
</feature>
<keyword evidence="6 12" id="KW-0418">Kinase</keyword>
<evidence type="ECO:0000256" key="8">
    <source>
        <dbReference type="ARBA" id="ARBA00023012"/>
    </source>
</evidence>
<evidence type="ECO:0000256" key="6">
    <source>
        <dbReference type="ARBA" id="ARBA00022777"/>
    </source>
</evidence>
<dbReference type="GO" id="GO:0016020">
    <property type="term" value="C:membrane"/>
    <property type="evidence" value="ECO:0007669"/>
    <property type="project" value="InterPro"/>
</dbReference>
<dbReference type="AlphaFoldDB" id="A0A1H4R2I4"/>
<reference evidence="12 13" key="1">
    <citation type="submission" date="2016-10" db="EMBL/GenBank/DDBJ databases">
        <authorList>
            <person name="de Groot N.N."/>
        </authorList>
    </citation>
    <scope>NUCLEOTIDE SEQUENCE [LARGE SCALE GENOMIC DNA]</scope>
    <source>
        <strain evidence="12 13">DSM 10495</strain>
    </source>
</reference>
<dbReference type="GO" id="GO:0005524">
    <property type="term" value="F:ATP binding"/>
    <property type="evidence" value="ECO:0007669"/>
    <property type="project" value="UniProtKB-KW"/>
</dbReference>
<dbReference type="InterPro" id="IPR050482">
    <property type="entry name" value="Sensor_HK_TwoCompSys"/>
</dbReference>
<keyword evidence="4" id="KW-0808">Transferase</keyword>
<evidence type="ECO:0000313" key="12">
    <source>
        <dbReference type="EMBL" id="SEC25921.1"/>
    </source>
</evidence>
<keyword evidence="10" id="KW-0812">Transmembrane</keyword>
<keyword evidence="13" id="KW-1185">Reference proteome</keyword>
<keyword evidence="8" id="KW-0902">Two-component regulatory system</keyword>
<keyword evidence="10" id="KW-1133">Transmembrane helix</keyword>
<evidence type="ECO:0000256" key="1">
    <source>
        <dbReference type="ARBA" id="ARBA00000085"/>
    </source>
</evidence>
<keyword evidence="10" id="KW-0472">Membrane</keyword>
<feature type="domain" description="Signal transduction histidine kinase subgroup 3 dimerisation and phosphoacceptor" evidence="11">
    <location>
        <begin position="176"/>
        <end position="243"/>
    </location>
</feature>
<dbReference type="Proteomes" id="UP000182652">
    <property type="component" value="Unassembled WGS sequence"/>
</dbReference>
<sequence>MNTDEPRGWSAPLLNVIGSAVVGDALFRGDDGGRPLWAAILAGLSLTAWAVRGLSGLVWRDRRADVPLGLVAALTGAASAGPTDGLTVVPAAIGILIVISTPAVPLVRGVAAALVSCALVAVSGVPVHASVPAVVTMMGGLILAAVGGFSRRQFREAEAQAALLRERELAMRQDAERVAIARDLHDVLAHSLGGLVLQLDAAEALLETGDHSAAAERVAAARRLASDGLSEARRAVATLRDPQAAAVIQAAALDAVTPGVEQLLQAHRSLGGVVDFTETGTAHPLSDRTADALLRAVQEALSNARKHAPGEPVRAGLTWKEDTVTLTVSNPLPDTESPAGDSPGRGYGLTGMRERFEALGPRSSVRAGVQGDRFVVTAEAAL</sequence>
<dbReference type="InterPro" id="IPR036890">
    <property type="entry name" value="HATPase_C_sf"/>
</dbReference>
<evidence type="ECO:0000256" key="7">
    <source>
        <dbReference type="ARBA" id="ARBA00022840"/>
    </source>
</evidence>
<organism evidence="12 13">
    <name type="scientific">Arthrobacter woluwensis</name>
    <dbReference type="NCBI Taxonomy" id="156980"/>
    <lineage>
        <taxon>Bacteria</taxon>
        <taxon>Bacillati</taxon>
        <taxon>Actinomycetota</taxon>
        <taxon>Actinomycetes</taxon>
        <taxon>Micrococcales</taxon>
        <taxon>Micrococcaceae</taxon>
        <taxon>Arthrobacter</taxon>
    </lineage>
</organism>
<comment type="catalytic activity">
    <reaction evidence="1">
        <text>ATP + protein L-histidine = ADP + protein N-phospho-L-histidine.</text>
        <dbReference type="EC" id="2.7.13.3"/>
    </reaction>
</comment>
<keyword evidence="7" id="KW-0067">ATP-binding</keyword>
<evidence type="ECO:0000259" key="11">
    <source>
        <dbReference type="Pfam" id="PF07730"/>
    </source>
</evidence>
<evidence type="ECO:0000256" key="9">
    <source>
        <dbReference type="SAM" id="MobiDB-lite"/>
    </source>
</evidence>
<feature type="region of interest" description="Disordered" evidence="9">
    <location>
        <begin position="329"/>
        <end position="350"/>
    </location>
</feature>
<evidence type="ECO:0000256" key="4">
    <source>
        <dbReference type="ARBA" id="ARBA00022679"/>
    </source>
</evidence>
<dbReference type="RefSeq" id="WP_066215599.1">
    <property type="nucleotide sequence ID" value="NZ_FNSN01000003.1"/>
</dbReference>
<accession>A0A1H4R2I4</accession>
<dbReference type="Gene3D" id="1.20.5.1930">
    <property type="match status" value="1"/>
</dbReference>
<name>A0A1H4R2I4_9MICC</name>
<dbReference type="PANTHER" id="PTHR24421">
    <property type="entry name" value="NITRATE/NITRITE SENSOR PROTEIN NARX-RELATED"/>
    <property type="match status" value="1"/>
</dbReference>
<dbReference type="InterPro" id="IPR011712">
    <property type="entry name" value="Sig_transdc_His_kin_sub3_dim/P"/>
</dbReference>
<feature type="transmembrane region" description="Helical" evidence="10">
    <location>
        <begin position="36"/>
        <end position="59"/>
    </location>
</feature>
<dbReference type="PANTHER" id="PTHR24421:SF10">
    <property type="entry name" value="NITRATE_NITRITE SENSOR PROTEIN NARQ"/>
    <property type="match status" value="1"/>
</dbReference>
<evidence type="ECO:0000256" key="3">
    <source>
        <dbReference type="ARBA" id="ARBA00022553"/>
    </source>
</evidence>
<dbReference type="GO" id="GO:0046983">
    <property type="term" value="F:protein dimerization activity"/>
    <property type="evidence" value="ECO:0007669"/>
    <property type="project" value="InterPro"/>
</dbReference>
<evidence type="ECO:0000256" key="2">
    <source>
        <dbReference type="ARBA" id="ARBA00012438"/>
    </source>
</evidence>
<evidence type="ECO:0000313" key="13">
    <source>
        <dbReference type="Proteomes" id="UP000182652"/>
    </source>
</evidence>
<dbReference type="Gene3D" id="3.30.565.10">
    <property type="entry name" value="Histidine kinase-like ATPase, C-terminal domain"/>
    <property type="match status" value="1"/>
</dbReference>
<dbReference type="EMBL" id="FNSN01000003">
    <property type="protein sequence ID" value="SEC25921.1"/>
    <property type="molecule type" value="Genomic_DNA"/>
</dbReference>
<dbReference type="SUPFAM" id="SSF55874">
    <property type="entry name" value="ATPase domain of HSP90 chaperone/DNA topoisomerase II/histidine kinase"/>
    <property type="match status" value="1"/>
</dbReference>
<keyword evidence="3" id="KW-0597">Phosphoprotein</keyword>
<gene>
    <name evidence="12" type="ORF">SAMN04489745_2449</name>
</gene>
<protein>
    <recommendedName>
        <fullName evidence="2">histidine kinase</fullName>
        <ecNumber evidence="2">2.7.13.3</ecNumber>
    </recommendedName>
</protein>
<keyword evidence="5" id="KW-0547">Nucleotide-binding</keyword>
<dbReference type="CDD" id="cd16917">
    <property type="entry name" value="HATPase_UhpB-NarQ-NarX-like"/>
    <property type="match status" value="1"/>
</dbReference>
<proteinExistence type="predicted"/>
<evidence type="ECO:0000256" key="10">
    <source>
        <dbReference type="SAM" id="Phobius"/>
    </source>
</evidence>
<feature type="transmembrane region" description="Helical" evidence="10">
    <location>
        <begin position="71"/>
        <end position="99"/>
    </location>
</feature>
<evidence type="ECO:0000256" key="5">
    <source>
        <dbReference type="ARBA" id="ARBA00022741"/>
    </source>
</evidence>
<dbReference type="EC" id="2.7.13.3" evidence="2"/>
<dbReference type="STRING" id="156980.SAMN04489745_2449"/>